<dbReference type="PANTHER" id="PTHR43406:SF1">
    <property type="entry name" value="TRYPTOPHAN SYNTHASE ALPHA CHAIN, CHLOROPLASTIC"/>
    <property type="match status" value="1"/>
</dbReference>
<evidence type="ECO:0000256" key="7">
    <source>
        <dbReference type="ARBA" id="ARBA00023239"/>
    </source>
</evidence>
<evidence type="ECO:0000256" key="4">
    <source>
        <dbReference type="ARBA" id="ARBA00022605"/>
    </source>
</evidence>
<evidence type="ECO:0000256" key="8">
    <source>
        <dbReference type="ARBA" id="ARBA00049047"/>
    </source>
</evidence>
<dbReference type="UniPathway" id="UPA00035">
    <property type="reaction ID" value="UER00044"/>
</dbReference>
<dbReference type="GO" id="GO:0005829">
    <property type="term" value="C:cytosol"/>
    <property type="evidence" value="ECO:0007669"/>
    <property type="project" value="TreeGrafter"/>
</dbReference>
<evidence type="ECO:0000256" key="2">
    <source>
        <dbReference type="ARBA" id="ARBA00004733"/>
    </source>
</evidence>
<evidence type="ECO:0000256" key="1">
    <source>
        <dbReference type="ARBA" id="ARBA00003365"/>
    </source>
</evidence>
<feature type="active site" description="Proton acceptor" evidence="9">
    <location>
        <position position="52"/>
    </location>
</feature>
<dbReference type="HAMAP" id="MF_00131">
    <property type="entry name" value="Trp_synth_alpha"/>
    <property type="match status" value="1"/>
</dbReference>
<dbReference type="Pfam" id="PF00290">
    <property type="entry name" value="Trp_syntA"/>
    <property type="match status" value="1"/>
</dbReference>
<keyword evidence="4 9" id="KW-0028">Amino-acid biosynthesis</keyword>
<comment type="catalytic activity">
    <reaction evidence="8 9">
        <text>(1S,2R)-1-C-(indol-3-yl)glycerol 3-phosphate + L-serine = D-glyceraldehyde 3-phosphate + L-tryptophan + H2O</text>
        <dbReference type="Rhea" id="RHEA:10532"/>
        <dbReference type="ChEBI" id="CHEBI:15377"/>
        <dbReference type="ChEBI" id="CHEBI:33384"/>
        <dbReference type="ChEBI" id="CHEBI:57912"/>
        <dbReference type="ChEBI" id="CHEBI:58866"/>
        <dbReference type="ChEBI" id="CHEBI:59776"/>
        <dbReference type="EC" id="4.2.1.20"/>
    </reaction>
</comment>
<reference evidence="11 12" key="1">
    <citation type="submission" date="2019-10" db="EMBL/GenBank/DDBJ databases">
        <title>Genome diversity of Sutterella seckii.</title>
        <authorList>
            <person name="Chaplin A.V."/>
            <person name="Sokolova S.R."/>
            <person name="Mosin K.A."/>
            <person name="Ivanova E.L."/>
            <person name="Kochetkova T.O."/>
            <person name="Goltsov A.Y."/>
            <person name="Trofimov D.Y."/>
            <person name="Efimov B.A."/>
        </authorList>
    </citation>
    <scope>NUCLEOTIDE SEQUENCE [LARGE SCALE GENOMIC DNA]</scope>
    <source>
        <strain evidence="11 12">ASD393</strain>
    </source>
</reference>
<dbReference type="Gene3D" id="3.20.20.70">
    <property type="entry name" value="Aldolase class I"/>
    <property type="match status" value="1"/>
</dbReference>
<comment type="pathway">
    <text evidence="2 9">Amino-acid biosynthesis; L-tryptophan biosynthesis; L-tryptophan from chorismate: step 5/5.</text>
</comment>
<comment type="subunit">
    <text evidence="3 9">Tetramer of two alpha and two beta chains.</text>
</comment>
<dbReference type="RefSeq" id="WP_152158522.1">
    <property type="nucleotide sequence ID" value="NZ_WEHX01000046.1"/>
</dbReference>
<accession>A0A6I1EJD7</accession>
<keyword evidence="7 9" id="KW-0456">Lyase</keyword>
<dbReference type="CDD" id="cd04724">
    <property type="entry name" value="Tryptophan_synthase_alpha"/>
    <property type="match status" value="1"/>
</dbReference>
<dbReference type="GO" id="GO:0004834">
    <property type="term" value="F:tryptophan synthase activity"/>
    <property type="evidence" value="ECO:0007669"/>
    <property type="project" value="UniProtKB-UniRule"/>
</dbReference>
<dbReference type="EC" id="4.2.1.20" evidence="9"/>
<proteinExistence type="inferred from homology"/>
<dbReference type="InterPro" id="IPR013785">
    <property type="entry name" value="Aldolase_TIM"/>
</dbReference>
<dbReference type="AlphaFoldDB" id="A0A6I1EJD7"/>
<comment type="function">
    <text evidence="1 9">The alpha subunit is responsible for the aldol cleavage of indoleglycerol phosphate to indole and glyceraldehyde 3-phosphate.</text>
</comment>
<organism evidence="11 12">
    <name type="scientific">Sutterella seckii</name>
    <dbReference type="NCBI Taxonomy" id="1944635"/>
    <lineage>
        <taxon>Bacteria</taxon>
        <taxon>Pseudomonadati</taxon>
        <taxon>Pseudomonadota</taxon>
        <taxon>Betaproteobacteria</taxon>
        <taxon>Burkholderiales</taxon>
        <taxon>Sutterellaceae</taxon>
        <taxon>Sutterella</taxon>
    </lineage>
</organism>
<comment type="similarity">
    <text evidence="9 10">Belongs to the TrpA family.</text>
</comment>
<evidence type="ECO:0000313" key="12">
    <source>
        <dbReference type="Proteomes" id="UP000430564"/>
    </source>
</evidence>
<dbReference type="EMBL" id="WEHX01000046">
    <property type="protein sequence ID" value="KAB7658494.1"/>
    <property type="molecule type" value="Genomic_DNA"/>
</dbReference>
<dbReference type="OrthoDB" id="9804578at2"/>
<feature type="active site" description="Proton acceptor" evidence="9">
    <location>
        <position position="63"/>
    </location>
</feature>
<evidence type="ECO:0000256" key="10">
    <source>
        <dbReference type="RuleBase" id="RU003662"/>
    </source>
</evidence>
<keyword evidence="5 9" id="KW-0822">Tryptophan biosynthesis</keyword>
<evidence type="ECO:0000313" key="11">
    <source>
        <dbReference type="EMBL" id="KAB7658494.1"/>
    </source>
</evidence>
<sequence length="275" mass="29084">MTEPNRFQKLFEKLRARREGAFVPFVNLCAPDPETSREVVEALIEGGADALELGIPFSDPCADGPVIEASAGRALEAGSTTEKCLAIVKSVREAHPELPISLMLYVNLVTAPGIDNFFRAVHAAGADAVLIPDVPISMREREPEWDEAAAAAGVSLVAIAPPKAAPELLRKVAERSKGYVYLLSRTGITGTDRAAEMPLLAEVEALRAAHSAPLLLGFGISKPEHVEAALKSGADGAIAGSAVTKIIAENLRDKGKMLASLRAFVKEMKAAARLS</sequence>
<gene>
    <name evidence="9 11" type="primary">trpA</name>
    <name evidence="11" type="ORF">GBM95_07420</name>
</gene>
<dbReference type="InterPro" id="IPR011060">
    <property type="entry name" value="RibuloseP-bd_barrel"/>
</dbReference>
<keyword evidence="6 9" id="KW-0057">Aromatic amino acid biosynthesis</keyword>
<evidence type="ECO:0000256" key="3">
    <source>
        <dbReference type="ARBA" id="ARBA00011270"/>
    </source>
</evidence>
<dbReference type="InterPro" id="IPR002028">
    <property type="entry name" value="Trp_synthase_suA"/>
</dbReference>
<dbReference type="SUPFAM" id="SSF51366">
    <property type="entry name" value="Ribulose-phoshate binding barrel"/>
    <property type="match status" value="1"/>
</dbReference>
<dbReference type="PANTHER" id="PTHR43406">
    <property type="entry name" value="TRYPTOPHAN SYNTHASE, ALPHA CHAIN"/>
    <property type="match status" value="1"/>
</dbReference>
<evidence type="ECO:0000256" key="5">
    <source>
        <dbReference type="ARBA" id="ARBA00022822"/>
    </source>
</evidence>
<name>A0A6I1EJD7_9BURK</name>
<dbReference type="FunFam" id="3.20.20.70:FF:000037">
    <property type="entry name" value="Tryptophan synthase alpha chain"/>
    <property type="match status" value="1"/>
</dbReference>
<evidence type="ECO:0000256" key="9">
    <source>
        <dbReference type="HAMAP-Rule" id="MF_00131"/>
    </source>
</evidence>
<comment type="caution">
    <text evidence="11">The sequence shown here is derived from an EMBL/GenBank/DDBJ whole genome shotgun (WGS) entry which is preliminary data.</text>
</comment>
<protein>
    <recommendedName>
        <fullName evidence="9">Tryptophan synthase alpha chain</fullName>
        <ecNumber evidence="9">4.2.1.20</ecNumber>
    </recommendedName>
</protein>
<evidence type="ECO:0000256" key="6">
    <source>
        <dbReference type="ARBA" id="ARBA00023141"/>
    </source>
</evidence>
<dbReference type="NCBIfam" id="TIGR00262">
    <property type="entry name" value="trpA"/>
    <property type="match status" value="1"/>
</dbReference>
<dbReference type="Proteomes" id="UP000430564">
    <property type="component" value="Unassembled WGS sequence"/>
</dbReference>